<evidence type="ECO:0000313" key="2">
    <source>
        <dbReference type="EMBL" id="CAF1540582.1"/>
    </source>
</evidence>
<reference evidence="3" key="1">
    <citation type="submission" date="2021-02" db="EMBL/GenBank/DDBJ databases">
        <authorList>
            <person name="Nowell W R."/>
        </authorList>
    </citation>
    <scope>NUCLEOTIDE SEQUENCE</scope>
</reference>
<sequence length="249" mass="29125">MLESDGWFCDQDSNWKRRKMIDHMQNKLNRISNDRPSFFQNNWEPTLHCEFARRIGHTGDGGKWICDIHRYQEMTNTTMLIYSLGSNGDFSFERAVKNELPNAEIYTFDRDIYQCPANICISHQANLGSQTADSSKSLQTIINELGHQKREIHILKVDIEGSEFDLFEELFKSGMKNQSDSLYIRQILFEIHLAKGLHEEPSQRTHRLFDLFRANNYAIFHKEVNLYDAQNLCEFALLRLNAAFFSSIT</sequence>
<name>A0A816F6R3_9BILA</name>
<gene>
    <name evidence="2" type="ORF">BJG266_LOCUS45548</name>
    <name evidence="3" type="ORF">QVE165_LOCUS62542</name>
</gene>
<dbReference type="Proteomes" id="UP000663877">
    <property type="component" value="Unassembled WGS sequence"/>
</dbReference>
<evidence type="ECO:0000313" key="4">
    <source>
        <dbReference type="Proteomes" id="UP000663832"/>
    </source>
</evidence>
<evidence type="ECO:0000313" key="3">
    <source>
        <dbReference type="EMBL" id="CAF1657232.1"/>
    </source>
</evidence>
<keyword evidence="4" id="KW-1185">Reference proteome</keyword>
<protein>
    <recommendedName>
        <fullName evidence="1">Methyltransferase domain-containing protein</fullName>
    </recommendedName>
</protein>
<dbReference type="EMBL" id="CAJNOM010004607">
    <property type="protein sequence ID" value="CAF1657232.1"/>
    <property type="molecule type" value="Genomic_DNA"/>
</dbReference>
<feature type="domain" description="Methyltransferase" evidence="1">
    <location>
        <begin position="3"/>
        <end position="236"/>
    </location>
</feature>
<accession>A0A816F6R3</accession>
<dbReference type="PANTHER" id="PTHR32026">
    <property type="entry name" value="METHYLTRANSFERASE-LIKE PROTEIN 24"/>
    <property type="match status" value="1"/>
</dbReference>
<dbReference type="OrthoDB" id="10006218at2759"/>
<organism evidence="3 4">
    <name type="scientific">Adineta steineri</name>
    <dbReference type="NCBI Taxonomy" id="433720"/>
    <lineage>
        <taxon>Eukaryota</taxon>
        <taxon>Metazoa</taxon>
        <taxon>Spiralia</taxon>
        <taxon>Gnathifera</taxon>
        <taxon>Rotifera</taxon>
        <taxon>Eurotatoria</taxon>
        <taxon>Bdelloidea</taxon>
        <taxon>Adinetida</taxon>
        <taxon>Adinetidae</taxon>
        <taxon>Adineta</taxon>
    </lineage>
</organism>
<dbReference type="InterPro" id="IPR026913">
    <property type="entry name" value="METTL24"/>
</dbReference>
<dbReference type="AlphaFoldDB" id="A0A816F6R3"/>
<dbReference type="InterPro" id="IPR025714">
    <property type="entry name" value="Methyltranfer_dom"/>
</dbReference>
<evidence type="ECO:0000259" key="1">
    <source>
        <dbReference type="Pfam" id="PF13383"/>
    </source>
</evidence>
<proteinExistence type="predicted"/>
<comment type="caution">
    <text evidence="3">The sequence shown here is derived from an EMBL/GenBank/DDBJ whole genome shotgun (WGS) entry which is preliminary data.</text>
</comment>
<dbReference type="Proteomes" id="UP000663832">
    <property type="component" value="Unassembled WGS sequence"/>
</dbReference>
<dbReference type="EMBL" id="CAJNOI010004230">
    <property type="protein sequence ID" value="CAF1540582.1"/>
    <property type="molecule type" value="Genomic_DNA"/>
</dbReference>
<dbReference type="Pfam" id="PF13383">
    <property type="entry name" value="Methyltransf_22"/>
    <property type="match status" value="1"/>
</dbReference>